<keyword evidence="6" id="KW-1185">Reference proteome</keyword>
<organism evidence="5 6">
    <name type="scientific">Vibrio campbellii</name>
    <dbReference type="NCBI Taxonomy" id="680"/>
    <lineage>
        <taxon>Bacteria</taxon>
        <taxon>Pseudomonadati</taxon>
        <taxon>Pseudomonadota</taxon>
        <taxon>Gammaproteobacteria</taxon>
        <taxon>Vibrionales</taxon>
        <taxon>Vibrionaceae</taxon>
        <taxon>Vibrio</taxon>
    </lineage>
</organism>
<evidence type="ECO:0000259" key="4">
    <source>
        <dbReference type="Pfam" id="PF00535"/>
    </source>
</evidence>
<reference evidence="5" key="1">
    <citation type="submission" date="2020-03" db="EMBL/GenBank/DDBJ databases">
        <title>Five strains of Vibrio campbellii isolated from Mariana Trench.</title>
        <authorList>
            <person name="Liang J."/>
            <person name="Zhang X.-H."/>
        </authorList>
    </citation>
    <scope>NUCLEOTIDE SEQUENCE</scope>
    <source>
        <strain evidence="5">LJC013</strain>
    </source>
</reference>
<evidence type="ECO:0000256" key="2">
    <source>
        <dbReference type="ARBA" id="ARBA00022676"/>
    </source>
</evidence>
<dbReference type="Gene3D" id="3.90.550.10">
    <property type="entry name" value="Spore Coat Polysaccharide Biosynthesis Protein SpsA, Chain A"/>
    <property type="match status" value="1"/>
</dbReference>
<evidence type="ECO:0000256" key="3">
    <source>
        <dbReference type="ARBA" id="ARBA00022679"/>
    </source>
</evidence>
<evidence type="ECO:0000313" key="6">
    <source>
        <dbReference type="Proteomes" id="UP001059912"/>
    </source>
</evidence>
<proteinExistence type="inferred from homology"/>
<protein>
    <submittedName>
        <fullName evidence="5">Glycosyltransferase</fullName>
    </submittedName>
</protein>
<dbReference type="PANTHER" id="PTHR43685">
    <property type="entry name" value="GLYCOSYLTRANSFERASE"/>
    <property type="match status" value="1"/>
</dbReference>
<dbReference type="Proteomes" id="UP001059912">
    <property type="component" value="Chromosome 1"/>
</dbReference>
<dbReference type="InterPro" id="IPR050834">
    <property type="entry name" value="Glycosyltransf_2"/>
</dbReference>
<dbReference type="InterPro" id="IPR029044">
    <property type="entry name" value="Nucleotide-diphossugar_trans"/>
</dbReference>
<accession>A0ABY5IGQ5</accession>
<keyword evidence="3" id="KW-0808">Transferase</keyword>
<comment type="similarity">
    <text evidence="1">Belongs to the glycosyltransferase 2 family.</text>
</comment>
<dbReference type="Pfam" id="PF00535">
    <property type="entry name" value="Glycos_transf_2"/>
    <property type="match status" value="1"/>
</dbReference>
<evidence type="ECO:0000256" key="1">
    <source>
        <dbReference type="ARBA" id="ARBA00006739"/>
    </source>
</evidence>
<dbReference type="EMBL" id="CP050470">
    <property type="protein sequence ID" value="UTZ32069.1"/>
    <property type="molecule type" value="Genomic_DNA"/>
</dbReference>
<evidence type="ECO:0000313" key="5">
    <source>
        <dbReference type="EMBL" id="UTZ32069.1"/>
    </source>
</evidence>
<name>A0ABY5IGQ5_9VIBR</name>
<dbReference type="InterPro" id="IPR001173">
    <property type="entry name" value="Glyco_trans_2-like"/>
</dbReference>
<dbReference type="RefSeq" id="WP_255898548.1">
    <property type="nucleotide sequence ID" value="NZ_CP050463.1"/>
</dbReference>
<feature type="domain" description="Glycosyltransferase 2-like" evidence="4">
    <location>
        <begin position="7"/>
        <end position="132"/>
    </location>
</feature>
<sequence>MSRKIAVIMSVYKLDASEALECSIKSILEQSYNCDLFLYCDGLLPRELDLVIEQFLELDNVNVIKNRENKGLCYALNHMIDVTIKQGYDYIARMDSDDISLPERIEKQIGFMESNPDIDVLGGACREFGATFAIDYKCLPLTHDELEEFSIARCPFIHPTVIFRASIFQEGHRYPTNTSLTEDMALWYILLEAGKKFANLPDILIYYKMNENTVNRRRGLSKSLSEVKLRYKYMLVVDSVNVKNITSLLARFVFHLLPLSITRLLYKFAR</sequence>
<dbReference type="SUPFAM" id="SSF53448">
    <property type="entry name" value="Nucleotide-diphospho-sugar transferases"/>
    <property type="match status" value="1"/>
</dbReference>
<gene>
    <name evidence="5" type="ORF">HB762_11970</name>
</gene>
<keyword evidence="2" id="KW-0328">Glycosyltransferase</keyword>
<dbReference type="PANTHER" id="PTHR43685:SF5">
    <property type="entry name" value="GLYCOSYLTRANSFERASE EPSE-RELATED"/>
    <property type="match status" value="1"/>
</dbReference>